<comment type="catalytic activity">
    <reaction evidence="10">
        <text>6 Fe(III)-[cytochrome c] + NH4(+) + 2 H2O = 6 Fe(II)-[cytochrome c] + nitrite + 8 H(+)</text>
        <dbReference type="Rhea" id="RHEA:13089"/>
        <dbReference type="Rhea" id="RHEA-COMP:10350"/>
        <dbReference type="Rhea" id="RHEA-COMP:14399"/>
        <dbReference type="ChEBI" id="CHEBI:15377"/>
        <dbReference type="ChEBI" id="CHEBI:15378"/>
        <dbReference type="ChEBI" id="CHEBI:16301"/>
        <dbReference type="ChEBI" id="CHEBI:28938"/>
        <dbReference type="ChEBI" id="CHEBI:29033"/>
        <dbReference type="ChEBI" id="CHEBI:29034"/>
        <dbReference type="EC" id="1.7.2.2"/>
    </reaction>
</comment>
<evidence type="ECO:0000256" key="1">
    <source>
        <dbReference type="ARBA" id="ARBA00004196"/>
    </source>
</evidence>
<dbReference type="CDD" id="cd00548">
    <property type="entry name" value="NrfA-like"/>
    <property type="match status" value="1"/>
</dbReference>
<evidence type="ECO:0000256" key="11">
    <source>
        <dbReference type="SAM" id="Coils"/>
    </source>
</evidence>
<dbReference type="Pfam" id="PF02335">
    <property type="entry name" value="Cytochrom_C552"/>
    <property type="match status" value="1"/>
</dbReference>
<keyword evidence="6" id="KW-0732">Signal</keyword>
<feature type="coiled-coil region" evidence="11">
    <location>
        <begin position="366"/>
        <end position="393"/>
    </location>
</feature>
<dbReference type="Gene3D" id="1.20.140.10">
    <property type="entry name" value="Butyryl-CoA Dehydrogenase, subunit A, domain 3"/>
    <property type="match status" value="1"/>
</dbReference>
<comment type="subcellular location">
    <subcellularLocation>
        <location evidence="1">Cell envelope</location>
    </subcellularLocation>
</comment>
<dbReference type="InterPro" id="IPR036280">
    <property type="entry name" value="Multihaem_cyt_sf"/>
</dbReference>
<organism evidence="12">
    <name type="scientific">Schlesneria paludicola</name>
    <dbReference type="NCBI Taxonomy" id="360056"/>
    <lineage>
        <taxon>Bacteria</taxon>
        <taxon>Pseudomonadati</taxon>
        <taxon>Planctomycetota</taxon>
        <taxon>Planctomycetia</taxon>
        <taxon>Planctomycetales</taxon>
        <taxon>Planctomycetaceae</taxon>
        <taxon>Schlesneria</taxon>
    </lineage>
</organism>
<evidence type="ECO:0000256" key="5">
    <source>
        <dbReference type="ARBA" id="ARBA00022723"/>
    </source>
</evidence>
<evidence type="ECO:0000256" key="8">
    <source>
        <dbReference type="ARBA" id="ARBA00023002"/>
    </source>
</evidence>
<dbReference type="EMBL" id="DSVQ01000011">
    <property type="protein sequence ID" value="HGT38689.1"/>
    <property type="molecule type" value="Genomic_DNA"/>
</dbReference>
<evidence type="ECO:0000313" key="12">
    <source>
        <dbReference type="EMBL" id="HGT38689.1"/>
    </source>
</evidence>
<keyword evidence="8" id="KW-0560">Oxidoreductase</keyword>
<dbReference type="GO" id="GO:0046872">
    <property type="term" value="F:metal ion binding"/>
    <property type="evidence" value="ECO:0007669"/>
    <property type="project" value="UniProtKB-KW"/>
</dbReference>
<evidence type="ECO:0000256" key="9">
    <source>
        <dbReference type="ARBA" id="ARBA00023004"/>
    </source>
</evidence>
<keyword evidence="9" id="KW-0408">Iron</keyword>
<dbReference type="SUPFAM" id="SSF48695">
    <property type="entry name" value="Multiheme cytochromes"/>
    <property type="match status" value="1"/>
</dbReference>
<dbReference type="EC" id="1.7.2.2" evidence="3"/>
<dbReference type="Gene3D" id="1.10.1130.10">
    <property type="entry name" value="Flavocytochrome C3, Chain A"/>
    <property type="match status" value="1"/>
</dbReference>
<reference evidence="12" key="1">
    <citation type="journal article" date="2020" name="mSystems">
        <title>Genome- and Community-Level Interaction Insights into Carbon Utilization and Element Cycling Functions of Hydrothermarchaeota in Hydrothermal Sediment.</title>
        <authorList>
            <person name="Zhou Z."/>
            <person name="Liu Y."/>
            <person name="Xu W."/>
            <person name="Pan J."/>
            <person name="Luo Z.H."/>
            <person name="Li M."/>
        </authorList>
    </citation>
    <scope>NUCLEOTIDE SEQUENCE [LARGE SCALE GENOMIC DNA]</scope>
    <source>
        <strain evidence="12">SpSt-508</strain>
    </source>
</reference>
<comment type="caution">
    <text evidence="12">The sequence shown here is derived from an EMBL/GenBank/DDBJ whole genome shotgun (WGS) entry which is preliminary data.</text>
</comment>
<keyword evidence="7" id="KW-0106">Calcium</keyword>
<dbReference type="AlphaFoldDB" id="A0A7C4QQK9"/>
<dbReference type="PANTHER" id="PTHR30633:SF0">
    <property type="entry name" value="CYTOCHROME C-552"/>
    <property type="match status" value="1"/>
</dbReference>
<keyword evidence="4" id="KW-0349">Heme</keyword>
<dbReference type="PANTHER" id="PTHR30633">
    <property type="entry name" value="CYTOCHROME C-552 RESPIRATORY NITRITE REDUCTASE"/>
    <property type="match status" value="1"/>
</dbReference>
<accession>A0A7C4QQK9</accession>
<evidence type="ECO:0000256" key="10">
    <source>
        <dbReference type="ARBA" id="ARBA00049131"/>
    </source>
</evidence>
<evidence type="ECO:0000256" key="4">
    <source>
        <dbReference type="ARBA" id="ARBA00022617"/>
    </source>
</evidence>
<evidence type="ECO:0000256" key="6">
    <source>
        <dbReference type="ARBA" id="ARBA00022729"/>
    </source>
</evidence>
<dbReference type="InterPro" id="IPR003321">
    <property type="entry name" value="Cyt_c552"/>
</dbReference>
<dbReference type="GO" id="GO:0030288">
    <property type="term" value="C:outer membrane-bounded periplasmic space"/>
    <property type="evidence" value="ECO:0007669"/>
    <property type="project" value="TreeGrafter"/>
</dbReference>
<dbReference type="GO" id="GO:0042279">
    <property type="term" value="F:nitrite reductase (cytochrome, ammonia-forming) activity"/>
    <property type="evidence" value="ECO:0007669"/>
    <property type="project" value="UniProtKB-EC"/>
</dbReference>
<evidence type="ECO:0000256" key="3">
    <source>
        <dbReference type="ARBA" id="ARBA00011887"/>
    </source>
</evidence>
<dbReference type="GO" id="GO:0019645">
    <property type="term" value="P:anaerobic electron transport chain"/>
    <property type="evidence" value="ECO:0007669"/>
    <property type="project" value="TreeGrafter"/>
</dbReference>
<evidence type="ECO:0000256" key="7">
    <source>
        <dbReference type="ARBA" id="ARBA00022837"/>
    </source>
</evidence>
<dbReference type="PIRSF" id="PIRSF000243">
    <property type="entry name" value="Cyt_c552"/>
    <property type="match status" value="1"/>
</dbReference>
<name>A0A7C4QQK9_9PLAN</name>
<sequence>MRTGTYIFTVIATAAATAATMWLWQNIQARQCEGMSVAVRVVELTEDTVDPAAWGQNFPRQYDSYRRPVDTERTNFGGNEAFQKLDENPRLKTLFAGYPFSLDYREERGHAFMLVDQDETERVHQIQQPGGCLHCHSSVLPAYRELGRKAGVADAPGLNMPQIMRGFVAACAMPLRELRPMVTHPVACLDCHDPQTLSLRVTRPAFLNGIGAIAQSTVPTPHLPSIERWRKGNRQQPYDPNREASRQELRSFVCGQCHAEYYFHPDGMLLTYPWANGWQAEQILDYYDERQFRDWVHKDSGAAVLKAQHPEFELWSQGTHARSGVSCTDCHMPYGREGAVKLSDHQARSPLLAAARACQTCHRQSESELRTRVDELQQRTRELMNRAEDAVVALIRDIAAVPSTPDNERALANARRLHRRAQFLLDYIAADNSMGFHAPQESARVLGTAIDLARLGQLELRPSPRAATEQPPPAP</sequence>
<protein>
    <recommendedName>
        <fullName evidence="3">nitrite reductase (cytochrome; ammonia-forming)</fullName>
        <ecNumber evidence="3">1.7.2.2</ecNumber>
    </recommendedName>
</protein>
<keyword evidence="11" id="KW-0175">Coiled coil</keyword>
<proteinExistence type="inferred from homology"/>
<evidence type="ECO:0000256" key="2">
    <source>
        <dbReference type="ARBA" id="ARBA00009288"/>
    </source>
</evidence>
<comment type="similarity">
    <text evidence="2">Belongs to the cytochrome c-552 family.</text>
</comment>
<keyword evidence="5" id="KW-0479">Metal-binding</keyword>
<dbReference type="GO" id="GO:0020037">
    <property type="term" value="F:heme binding"/>
    <property type="evidence" value="ECO:0007669"/>
    <property type="project" value="TreeGrafter"/>
</dbReference>
<gene>
    <name evidence="12" type="ORF">ENS64_05430</name>
</gene>